<feature type="domain" description="Helicase ATP-binding" evidence="7">
    <location>
        <begin position="295"/>
        <end position="472"/>
    </location>
</feature>
<dbReference type="SMART" id="SM00487">
    <property type="entry name" value="DEXDc"/>
    <property type="match status" value="1"/>
</dbReference>
<feature type="compositionally biased region" description="Polar residues" evidence="6">
    <location>
        <begin position="72"/>
        <end position="82"/>
    </location>
</feature>
<keyword evidence="4" id="KW-0067">ATP-binding</keyword>
<dbReference type="Gene3D" id="3.40.50.300">
    <property type="entry name" value="P-loop containing nucleotide triphosphate hydrolases"/>
    <property type="match status" value="1"/>
</dbReference>
<evidence type="ECO:0000256" key="3">
    <source>
        <dbReference type="ARBA" id="ARBA00022801"/>
    </source>
</evidence>
<dbReference type="SMART" id="SM00490">
    <property type="entry name" value="HELICc"/>
    <property type="match status" value="1"/>
</dbReference>
<evidence type="ECO:0000313" key="9">
    <source>
        <dbReference type="EMBL" id="GMM34231.1"/>
    </source>
</evidence>
<gene>
    <name evidence="9" type="ORF">DASC09_015560</name>
</gene>
<feature type="compositionally biased region" description="Polar residues" evidence="6">
    <location>
        <begin position="27"/>
        <end position="61"/>
    </location>
</feature>
<name>A0AAV5QHY1_9ASCO</name>
<dbReference type="RefSeq" id="XP_064851231.1">
    <property type="nucleotide sequence ID" value="XM_064995159.1"/>
</dbReference>
<evidence type="ECO:0000313" key="10">
    <source>
        <dbReference type="Proteomes" id="UP001360560"/>
    </source>
</evidence>
<feature type="compositionally biased region" description="Polar residues" evidence="6">
    <location>
        <begin position="1"/>
        <end position="12"/>
    </location>
</feature>
<dbReference type="GO" id="GO:0007131">
    <property type="term" value="P:reciprocal meiotic recombination"/>
    <property type="evidence" value="ECO:0007669"/>
    <property type="project" value="TreeGrafter"/>
</dbReference>
<keyword evidence="10" id="KW-1185">Reference proteome</keyword>
<dbReference type="PROSITE" id="PS51194">
    <property type="entry name" value="HELICASE_CTER"/>
    <property type="match status" value="1"/>
</dbReference>
<dbReference type="InterPro" id="IPR049730">
    <property type="entry name" value="SNF2/RAD54-like_C"/>
</dbReference>
<feature type="region of interest" description="Disordered" evidence="6">
    <location>
        <begin position="826"/>
        <end position="847"/>
    </location>
</feature>
<organism evidence="9 10">
    <name type="scientific">Saccharomycopsis crataegensis</name>
    <dbReference type="NCBI Taxonomy" id="43959"/>
    <lineage>
        <taxon>Eukaryota</taxon>
        <taxon>Fungi</taxon>
        <taxon>Dikarya</taxon>
        <taxon>Ascomycota</taxon>
        <taxon>Saccharomycotina</taxon>
        <taxon>Saccharomycetes</taxon>
        <taxon>Saccharomycopsidaceae</taxon>
        <taxon>Saccharomycopsis</taxon>
    </lineage>
</organism>
<keyword evidence="3" id="KW-0378">Hydrolase</keyword>
<accession>A0AAV5QHY1</accession>
<dbReference type="InterPro" id="IPR038718">
    <property type="entry name" value="SNF2-like_sf"/>
</dbReference>
<dbReference type="AlphaFoldDB" id="A0AAV5QHY1"/>
<dbReference type="PANTHER" id="PTHR45629">
    <property type="entry name" value="SNF2/RAD54 FAMILY MEMBER"/>
    <property type="match status" value="1"/>
</dbReference>
<protein>
    <recommendedName>
        <fullName evidence="1">DNA helicase</fullName>
        <ecNumber evidence="1">3.6.4.12</ecNumber>
    </recommendedName>
</protein>
<comment type="catalytic activity">
    <reaction evidence="5">
        <text>ATP + H2O = ADP + phosphate + H(+)</text>
        <dbReference type="Rhea" id="RHEA:13065"/>
        <dbReference type="ChEBI" id="CHEBI:15377"/>
        <dbReference type="ChEBI" id="CHEBI:15378"/>
        <dbReference type="ChEBI" id="CHEBI:30616"/>
        <dbReference type="ChEBI" id="CHEBI:43474"/>
        <dbReference type="ChEBI" id="CHEBI:456216"/>
        <dbReference type="EC" id="3.6.4.12"/>
    </reaction>
</comment>
<sequence>MFRNNGKASSGINKPFKPPRMVRPGSNGASSLGITKPSSQTTPSTILQRDSKKMTSSTATSFKKPRLIKPETNPSAGQDNVNLNVDTSMSRYFMVVYRKKTMKKNKTWNGDGVLIVKHCHLSLKYDKSGIGKSYTSLASAMKKNINLEEIISIDQYEVEVDYEVVKPQELTQLLGKLSSSTNHNQLVTEDDAINVVVAVAPAPEITTKSRPYKSVMMANDRKSKEVGRIQTKGLIHNRQSMRKPLFTIREDSLVLDKVLEEPDKVIDVIVDPLLCNHLRPHQKQGVKFLYNCVMGITGSDISGALLADEMGLGKTLMTITLIWTLLRQSPYLSQSVIAKKVLVVVPVTLIGNWKKEFKKWLNVNRIAVLTLGSSKNNNNEMMSLRMFGQTKVHQVLLIGYEKLVTVKDVLVQSRIKFDLLVCDEGHRLKSGSSKAIQVLKSLNIKRKVLLSGTPIQNDLEEFYTLIDFINPGILGSYPTFQKEYMKPILRSREPNCTNQEILRIGHEKSQQLILITKPFILRRTNEILNKFLPPRQDLVIFIKPTSYQTKVFGNIIRSKNFECFEDNVSDGVASKTMQAESFAMINLFKKVCNSPSLIKDDNMFNKLISRESNSWWQAALVTVASTSGKLWFLMELLKEISFTTHEKVVVISNYTKTLDLIETLIRGCNNMSFSRLDGSTAANKRDAIINGFNNSSHATNFIFLLSAKSGGAGLNLVGASRLVLVDNDWNPSIDLQAMARIHRDGQKRPCYVYRLITTGCIDEKIFQRQLMKISLSDKFLDDKNNSKDDIFDYQDLKELFKLDLQTQCNTHDLIECPCEGTGEVLSFDEEEKEGEEEKEEKEMDYSQDKGENLGWVSAKSMRSMQESMEEDRMIEKSRKIRGCLNDFSHCDPKFIKNGELESTGDTITDTILKNIDTANRISYILTKTSS</sequence>
<evidence type="ECO:0000256" key="2">
    <source>
        <dbReference type="ARBA" id="ARBA00022741"/>
    </source>
</evidence>
<dbReference type="InterPro" id="IPR050496">
    <property type="entry name" value="SNF2_RAD54_helicase_repair"/>
</dbReference>
<dbReference type="CDD" id="cd18004">
    <property type="entry name" value="DEXHc_RAD54"/>
    <property type="match status" value="1"/>
</dbReference>
<dbReference type="GO" id="GO:0005634">
    <property type="term" value="C:nucleus"/>
    <property type="evidence" value="ECO:0007669"/>
    <property type="project" value="TreeGrafter"/>
</dbReference>
<dbReference type="PANTHER" id="PTHR45629:SF7">
    <property type="entry name" value="DNA EXCISION REPAIR PROTEIN ERCC-6-RELATED"/>
    <property type="match status" value="1"/>
</dbReference>
<evidence type="ECO:0000259" key="8">
    <source>
        <dbReference type="PROSITE" id="PS51194"/>
    </source>
</evidence>
<dbReference type="GO" id="GO:0016787">
    <property type="term" value="F:hydrolase activity"/>
    <property type="evidence" value="ECO:0007669"/>
    <property type="project" value="UniProtKB-KW"/>
</dbReference>
<feature type="compositionally biased region" description="Acidic residues" evidence="6">
    <location>
        <begin position="826"/>
        <end position="839"/>
    </location>
</feature>
<dbReference type="InterPro" id="IPR027417">
    <property type="entry name" value="P-loop_NTPase"/>
</dbReference>
<dbReference type="FunFam" id="3.40.50.10810:FF:000020">
    <property type="entry name" value="DNA repair and recombination protein RAD54B"/>
    <property type="match status" value="1"/>
</dbReference>
<dbReference type="PROSITE" id="PS51192">
    <property type="entry name" value="HELICASE_ATP_BIND_1"/>
    <property type="match status" value="1"/>
</dbReference>
<dbReference type="InterPro" id="IPR001650">
    <property type="entry name" value="Helicase_C-like"/>
</dbReference>
<dbReference type="CDD" id="cd18793">
    <property type="entry name" value="SF2_C_SNF"/>
    <property type="match status" value="1"/>
</dbReference>
<evidence type="ECO:0000256" key="6">
    <source>
        <dbReference type="SAM" id="MobiDB-lite"/>
    </source>
</evidence>
<dbReference type="Proteomes" id="UP001360560">
    <property type="component" value="Unassembled WGS sequence"/>
</dbReference>
<evidence type="ECO:0000256" key="1">
    <source>
        <dbReference type="ARBA" id="ARBA00012551"/>
    </source>
</evidence>
<dbReference type="InterPro" id="IPR000330">
    <property type="entry name" value="SNF2_N"/>
</dbReference>
<dbReference type="GO" id="GO:0000724">
    <property type="term" value="P:double-strand break repair via homologous recombination"/>
    <property type="evidence" value="ECO:0007669"/>
    <property type="project" value="TreeGrafter"/>
</dbReference>
<feature type="domain" description="Helicase C-terminal" evidence="8">
    <location>
        <begin position="635"/>
        <end position="791"/>
    </location>
</feature>
<evidence type="ECO:0000256" key="5">
    <source>
        <dbReference type="ARBA" id="ARBA00047995"/>
    </source>
</evidence>
<proteinExistence type="predicted"/>
<evidence type="ECO:0000256" key="4">
    <source>
        <dbReference type="ARBA" id="ARBA00022840"/>
    </source>
</evidence>
<dbReference type="Pfam" id="PF00271">
    <property type="entry name" value="Helicase_C"/>
    <property type="match status" value="1"/>
</dbReference>
<dbReference type="SUPFAM" id="SSF52540">
    <property type="entry name" value="P-loop containing nucleoside triphosphate hydrolases"/>
    <property type="match status" value="2"/>
</dbReference>
<feature type="region of interest" description="Disordered" evidence="6">
    <location>
        <begin position="1"/>
        <end position="82"/>
    </location>
</feature>
<dbReference type="EMBL" id="BTFZ01000002">
    <property type="protein sequence ID" value="GMM34231.1"/>
    <property type="molecule type" value="Genomic_DNA"/>
</dbReference>
<dbReference type="GO" id="GO:0005524">
    <property type="term" value="F:ATP binding"/>
    <property type="evidence" value="ECO:0007669"/>
    <property type="project" value="InterPro"/>
</dbReference>
<keyword evidence="2" id="KW-0547">Nucleotide-binding</keyword>
<dbReference type="InterPro" id="IPR014001">
    <property type="entry name" value="Helicase_ATP-bd"/>
</dbReference>
<dbReference type="Gene3D" id="1.20.120.850">
    <property type="entry name" value="SWI2/SNF2 ATPases, N-terminal domain"/>
    <property type="match status" value="1"/>
</dbReference>
<dbReference type="Gene3D" id="3.40.50.10810">
    <property type="entry name" value="Tandem AAA-ATPase domain"/>
    <property type="match status" value="1"/>
</dbReference>
<dbReference type="GO" id="GO:0015616">
    <property type="term" value="F:DNA translocase activity"/>
    <property type="evidence" value="ECO:0007669"/>
    <property type="project" value="TreeGrafter"/>
</dbReference>
<dbReference type="GeneID" id="90072210"/>
<evidence type="ECO:0000259" key="7">
    <source>
        <dbReference type="PROSITE" id="PS51192"/>
    </source>
</evidence>
<dbReference type="Pfam" id="PF00176">
    <property type="entry name" value="SNF2-rel_dom"/>
    <property type="match status" value="1"/>
</dbReference>
<dbReference type="EC" id="3.6.4.12" evidence="1"/>
<reference evidence="9 10" key="1">
    <citation type="journal article" date="2023" name="Elife">
        <title>Identification of key yeast species and microbe-microbe interactions impacting larval growth of Drosophila in the wild.</title>
        <authorList>
            <person name="Mure A."/>
            <person name="Sugiura Y."/>
            <person name="Maeda R."/>
            <person name="Honda K."/>
            <person name="Sakurai N."/>
            <person name="Takahashi Y."/>
            <person name="Watada M."/>
            <person name="Katoh T."/>
            <person name="Gotoh A."/>
            <person name="Gotoh Y."/>
            <person name="Taniguchi I."/>
            <person name="Nakamura K."/>
            <person name="Hayashi T."/>
            <person name="Katayama T."/>
            <person name="Uemura T."/>
            <person name="Hattori Y."/>
        </authorList>
    </citation>
    <scope>NUCLEOTIDE SEQUENCE [LARGE SCALE GENOMIC DNA]</scope>
    <source>
        <strain evidence="9 10">SC-9</strain>
    </source>
</reference>
<dbReference type="GO" id="GO:0003678">
    <property type="term" value="F:DNA helicase activity"/>
    <property type="evidence" value="ECO:0007669"/>
    <property type="project" value="UniProtKB-EC"/>
</dbReference>
<comment type="caution">
    <text evidence="9">The sequence shown here is derived from an EMBL/GenBank/DDBJ whole genome shotgun (WGS) entry which is preliminary data.</text>
</comment>